<proteinExistence type="predicted"/>
<organism evidence="2 3">
    <name type="scientific">Triparma laevis f. inornata</name>
    <dbReference type="NCBI Taxonomy" id="1714386"/>
    <lineage>
        <taxon>Eukaryota</taxon>
        <taxon>Sar</taxon>
        <taxon>Stramenopiles</taxon>
        <taxon>Ochrophyta</taxon>
        <taxon>Bolidophyceae</taxon>
        <taxon>Parmales</taxon>
        <taxon>Triparmaceae</taxon>
        <taxon>Triparma</taxon>
    </lineage>
</organism>
<gene>
    <name evidence="2" type="ORF">TL16_g09387</name>
</gene>
<dbReference type="PANTHER" id="PTHR45661:SF3">
    <property type="entry name" value="IG-LIKE DOMAIN-CONTAINING PROTEIN"/>
    <property type="match status" value="1"/>
</dbReference>
<dbReference type="Proteomes" id="UP001162640">
    <property type="component" value="Unassembled WGS sequence"/>
</dbReference>
<evidence type="ECO:0000256" key="1">
    <source>
        <dbReference type="SAM" id="MobiDB-lite"/>
    </source>
</evidence>
<dbReference type="SUPFAM" id="SSF52058">
    <property type="entry name" value="L domain-like"/>
    <property type="match status" value="1"/>
</dbReference>
<dbReference type="EMBL" id="BLQM01000319">
    <property type="protein sequence ID" value="GMH82812.1"/>
    <property type="molecule type" value="Genomic_DNA"/>
</dbReference>
<reference evidence="3" key="1">
    <citation type="journal article" date="2023" name="Commun. Biol.">
        <title>Genome analysis of Parmales, the sister group of diatoms, reveals the evolutionary specialization of diatoms from phago-mixotrophs to photoautotrophs.</title>
        <authorList>
            <person name="Ban H."/>
            <person name="Sato S."/>
            <person name="Yoshikawa S."/>
            <person name="Yamada K."/>
            <person name="Nakamura Y."/>
            <person name="Ichinomiya M."/>
            <person name="Sato N."/>
            <person name="Blanc-Mathieu R."/>
            <person name="Endo H."/>
            <person name="Kuwata A."/>
            <person name="Ogata H."/>
        </authorList>
    </citation>
    <scope>NUCLEOTIDE SEQUENCE [LARGE SCALE GENOMIC DNA]</scope>
</reference>
<dbReference type="AlphaFoldDB" id="A0A9W7B2Q9"/>
<comment type="caution">
    <text evidence="2">The sequence shown here is derived from an EMBL/GenBank/DDBJ whole genome shotgun (WGS) entry which is preliminary data.</text>
</comment>
<dbReference type="PANTHER" id="PTHR45661">
    <property type="entry name" value="SURFACE ANTIGEN"/>
    <property type="match status" value="1"/>
</dbReference>
<dbReference type="Pfam" id="PF13306">
    <property type="entry name" value="LRR_5"/>
    <property type="match status" value="1"/>
</dbReference>
<protein>
    <submittedName>
        <fullName evidence="2">Uncharacterized protein</fullName>
    </submittedName>
</protein>
<evidence type="ECO:0000313" key="2">
    <source>
        <dbReference type="EMBL" id="GMH82812.1"/>
    </source>
</evidence>
<evidence type="ECO:0000313" key="3">
    <source>
        <dbReference type="Proteomes" id="UP001162640"/>
    </source>
</evidence>
<dbReference type="InterPro" id="IPR053139">
    <property type="entry name" value="Surface_bspA-like"/>
</dbReference>
<feature type="compositionally biased region" description="Basic and acidic residues" evidence="1">
    <location>
        <begin position="1"/>
        <end position="15"/>
    </location>
</feature>
<dbReference type="InterPro" id="IPR026906">
    <property type="entry name" value="LRR_5"/>
</dbReference>
<dbReference type="InterPro" id="IPR032675">
    <property type="entry name" value="LRR_dom_sf"/>
</dbReference>
<accession>A0A9W7B2Q9</accession>
<sequence length="257" mass="28509">MGGKRGAGDERKEDGEGNFEVPPAESLMIFTVVSIVPATTNQFMFTDDFKRLLVGLVMGSTLMRLWLTTKAWKRLVDAFIDEGVTSGAIIVHSGNDIKKKVSLARKEKMKLVTRVIFNLNIAAIGRSACCFAVNLVIVEIPEGVATIGRTTFNRCTSLTTVSFPTTLTSIGKYTFYECSRLDNVNLRPTNLQELDDYAFHGCLELKSMTIPDSLQTFAKGVFWFCPKLVPANIDVGRYDTTPKVVAYLRSLQRSSQN</sequence>
<feature type="region of interest" description="Disordered" evidence="1">
    <location>
        <begin position="1"/>
        <end position="20"/>
    </location>
</feature>
<dbReference type="Gene3D" id="3.80.10.10">
    <property type="entry name" value="Ribonuclease Inhibitor"/>
    <property type="match status" value="1"/>
</dbReference>
<name>A0A9W7B2Q9_9STRA</name>